<evidence type="ECO:0000256" key="5">
    <source>
        <dbReference type="ARBA" id="ARBA00023125"/>
    </source>
</evidence>
<evidence type="ECO:0000313" key="10">
    <source>
        <dbReference type="Proteomes" id="UP000184356"/>
    </source>
</evidence>
<dbReference type="PROSITE" id="PS50048">
    <property type="entry name" value="ZN2_CY6_FUNGAL_2"/>
    <property type="match status" value="1"/>
</dbReference>
<evidence type="ECO:0000256" key="2">
    <source>
        <dbReference type="ARBA" id="ARBA00022723"/>
    </source>
</evidence>
<evidence type="ECO:0000259" key="8">
    <source>
        <dbReference type="PROSITE" id="PS50048"/>
    </source>
</evidence>
<dbReference type="PANTHER" id="PTHR31845">
    <property type="entry name" value="FINGER DOMAIN PROTEIN, PUTATIVE-RELATED"/>
    <property type="match status" value="1"/>
</dbReference>
<evidence type="ECO:0000256" key="6">
    <source>
        <dbReference type="ARBA" id="ARBA00023163"/>
    </source>
</evidence>
<dbReference type="InterPro" id="IPR036864">
    <property type="entry name" value="Zn2-C6_fun-type_DNA-bd_sf"/>
</dbReference>
<evidence type="ECO:0000256" key="1">
    <source>
        <dbReference type="ARBA" id="ARBA00004123"/>
    </source>
</evidence>
<dbReference type="GO" id="GO:0005634">
    <property type="term" value="C:nucleus"/>
    <property type="evidence" value="ECO:0007669"/>
    <property type="project" value="UniProtKB-SubCell"/>
</dbReference>
<dbReference type="GO" id="GO:0000976">
    <property type="term" value="F:transcription cis-regulatory region binding"/>
    <property type="evidence" value="ECO:0007669"/>
    <property type="project" value="TreeGrafter"/>
</dbReference>
<evidence type="ECO:0000313" key="9">
    <source>
        <dbReference type="EMBL" id="OJJ57631.1"/>
    </source>
</evidence>
<keyword evidence="4" id="KW-0805">Transcription regulation</keyword>
<dbReference type="EMBL" id="KV878588">
    <property type="protein sequence ID" value="OJJ57631.1"/>
    <property type="molecule type" value="Genomic_DNA"/>
</dbReference>
<dbReference type="InterPro" id="IPR051089">
    <property type="entry name" value="prtT"/>
</dbReference>
<dbReference type="OrthoDB" id="5226580at2759"/>
<gene>
    <name evidence="9" type="ORF">ASPSYDRAFT_46789</name>
</gene>
<keyword evidence="6" id="KW-0804">Transcription</keyword>
<dbReference type="Gene3D" id="4.10.240.10">
    <property type="entry name" value="Zn(2)-C6 fungal-type DNA-binding domain"/>
    <property type="match status" value="1"/>
</dbReference>
<dbReference type="Pfam" id="PF04082">
    <property type="entry name" value="Fungal_trans"/>
    <property type="match status" value="1"/>
</dbReference>
<keyword evidence="2" id="KW-0479">Metal-binding</keyword>
<dbReference type="PANTHER" id="PTHR31845:SF10">
    <property type="entry name" value="ZN(II)2CYS6 TRANSCRIPTION FACTOR (EUROFUNG)"/>
    <property type="match status" value="1"/>
</dbReference>
<dbReference type="Proteomes" id="UP000184356">
    <property type="component" value="Unassembled WGS sequence"/>
</dbReference>
<evidence type="ECO:0000256" key="7">
    <source>
        <dbReference type="ARBA" id="ARBA00023242"/>
    </source>
</evidence>
<accession>A0A1L9TE18</accession>
<dbReference type="InterPro" id="IPR001138">
    <property type="entry name" value="Zn2Cys6_DnaBD"/>
</dbReference>
<sequence>MQSGSGISKAHRACAECKAKKLRCVPSGEAHGVCSRCRQNGLACAIPDAVRPRKRQSRLHTRMLHLEEMMSGLVDRLSDGHQQHAGRETLGSLLNDDPPSVQDGVVGGIVSLAEAKSLCDTYRQMSQKHFPCVIAPVGLHIEQLQRQRPMLLQAMVVVASFQNRPRQIVLEGIFLKDLGEKFFVQCERSLDFIQGLLVYLTWYHFNVSESGQYHAYRLASLCATMVVDLGINRKPQRWTTQHDLILNSQSVTVQASHQAAELWSHEAKRALVGAYIQSTLCALMCRKQQPLTFTPYMEECALSLQQDSEVESDRMLIYYVRLLRIFNEVYNEFKYGDPDHTLSMSDDKVQVLVKTLEAQLSSWRASLPPGLAHHAQLNTWGDLVGAYAHEIGLHGNLRIPPASARRVTIMFDCLAYIESYIKRALGLSLQDMQTWTAFDWRQLTYTTILASKISAVIDAVTTDGESTARIAQLDADLAVVVTRTQELFVTTNTPPGQSHYFQSLLNQWKGVRNWYQSVLQRRAAPVGNMQYTQSCGDSGSQAPTAPRALESLDTWPDDNFGIMPTSTHDFMLDFFGFSE</sequence>
<dbReference type="SMART" id="SM00066">
    <property type="entry name" value="GAL4"/>
    <property type="match status" value="1"/>
</dbReference>
<reference evidence="10" key="1">
    <citation type="journal article" date="2017" name="Genome Biol.">
        <title>Comparative genomics reveals high biological diversity and specific adaptations in the industrially and medically important fungal genus Aspergillus.</title>
        <authorList>
            <person name="de Vries R.P."/>
            <person name="Riley R."/>
            <person name="Wiebenga A."/>
            <person name="Aguilar-Osorio G."/>
            <person name="Amillis S."/>
            <person name="Uchima C.A."/>
            <person name="Anderluh G."/>
            <person name="Asadollahi M."/>
            <person name="Askin M."/>
            <person name="Barry K."/>
            <person name="Battaglia E."/>
            <person name="Bayram O."/>
            <person name="Benocci T."/>
            <person name="Braus-Stromeyer S.A."/>
            <person name="Caldana C."/>
            <person name="Canovas D."/>
            <person name="Cerqueira G.C."/>
            <person name="Chen F."/>
            <person name="Chen W."/>
            <person name="Choi C."/>
            <person name="Clum A."/>
            <person name="Dos Santos R.A."/>
            <person name="Damasio A.R."/>
            <person name="Diallinas G."/>
            <person name="Emri T."/>
            <person name="Fekete E."/>
            <person name="Flipphi M."/>
            <person name="Freyberg S."/>
            <person name="Gallo A."/>
            <person name="Gournas C."/>
            <person name="Habgood R."/>
            <person name="Hainaut M."/>
            <person name="Harispe M.L."/>
            <person name="Henrissat B."/>
            <person name="Hilden K.S."/>
            <person name="Hope R."/>
            <person name="Hossain A."/>
            <person name="Karabika E."/>
            <person name="Karaffa L."/>
            <person name="Karanyi Z."/>
            <person name="Krasevec N."/>
            <person name="Kuo A."/>
            <person name="Kusch H."/>
            <person name="LaButti K."/>
            <person name="Lagendijk E.L."/>
            <person name="Lapidus A."/>
            <person name="Levasseur A."/>
            <person name="Lindquist E."/>
            <person name="Lipzen A."/>
            <person name="Logrieco A.F."/>
            <person name="MacCabe A."/>
            <person name="Maekelae M.R."/>
            <person name="Malavazi I."/>
            <person name="Melin P."/>
            <person name="Meyer V."/>
            <person name="Mielnichuk N."/>
            <person name="Miskei M."/>
            <person name="Molnar A.P."/>
            <person name="Mule G."/>
            <person name="Ngan C.Y."/>
            <person name="Orejas M."/>
            <person name="Orosz E."/>
            <person name="Ouedraogo J.P."/>
            <person name="Overkamp K.M."/>
            <person name="Park H.-S."/>
            <person name="Perrone G."/>
            <person name="Piumi F."/>
            <person name="Punt P.J."/>
            <person name="Ram A.F."/>
            <person name="Ramon A."/>
            <person name="Rauscher S."/>
            <person name="Record E."/>
            <person name="Riano-Pachon D.M."/>
            <person name="Robert V."/>
            <person name="Roehrig J."/>
            <person name="Ruller R."/>
            <person name="Salamov A."/>
            <person name="Salih N.S."/>
            <person name="Samson R.A."/>
            <person name="Sandor E."/>
            <person name="Sanguinetti M."/>
            <person name="Schuetze T."/>
            <person name="Sepcic K."/>
            <person name="Shelest E."/>
            <person name="Sherlock G."/>
            <person name="Sophianopoulou V."/>
            <person name="Squina F.M."/>
            <person name="Sun H."/>
            <person name="Susca A."/>
            <person name="Todd R.B."/>
            <person name="Tsang A."/>
            <person name="Unkles S.E."/>
            <person name="van de Wiele N."/>
            <person name="van Rossen-Uffink D."/>
            <person name="Oliveira J.V."/>
            <person name="Vesth T.C."/>
            <person name="Visser J."/>
            <person name="Yu J.-H."/>
            <person name="Zhou M."/>
            <person name="Andersen M.R."/>
            <person name="Archer D.B."/>
            <person name="Baker S.E."/>
            <person name="Benoit I."/>
            <person name="Brakhage A.A."/>
            <person name="Braus G.H."/>
            <person name="Fischer R."/>
            <person name="Frisvad J.C."/>
            <person name="Goldman G.H."/>
            <person name="Houbraken J."/>
            <person name="Oakley B."/>
            <person name="Pocsi I."/>
            <person name="Scazzocchio C."/>
            <person name="Seiboth B."/>
            <person name="vanKuyk P.A."/>
            <person name="Wortman J."/>
            <person name="Dyer P.S."/>
            <person name="Grigoriev I.V."/>
        </authorList>
    </citation>
    <scope>NUCLEOTIDE SEQUENCE [LARGE SCALE GENOMIC DNA]</scope>
    <source>
        <strain evidence="10">CBS 593.65</strain>
    </source>
</reference>
<dbReference type="GO" id="GO:0000981">
    <property type="term" value="F:DNA-binding transcription factor activity, RNA polymerase II-specific"/>
    <property type="evidence" value="ECO:0007669"/>
    <property type="project" value="InterPro"/>
</dbReference>
<organism evidence="9 10">
    <name type="scientific">Aspergillus sydowii CBS 593.65</name>
    <dbReference type="NCBI Taxonomy" id="1036612"/>
    <lineage>
        <taxon>Eukaryota</taxon>
        <taxon>Fungi</taxon>
        <taxon>Dikarya</taxon>
        <taxon>Ascomycota</taxon>
        <taxon>Pezizomycotina</taxon>
        <taxon>Eurotiomycetes</taxon>
        <taxon>Eurotiomycetidae</taxon>
        <taxon>Eurotiales</taxon>
        <taxon>Aspergillaceae</taxon>
        <taxon>Aspergillus</taxon>
        <taxon>Aspergillus subgen. Nidulantes</taxon>
    </lineage>
</organism>
<dbReference type="RefSeq" id="XP_040701437.1">
    <property type="nucleotide sequence ID" value="XM_040847317.1"/>
</dbReference>
<keyword evidence="7" id="KW-0539">Nucleus</keyword>
<comment type="subcellular location">
    <subcellularLocation>
        <location evidence="1">Nucleus</location>
    </subcellularLocation>
</comment>
<feature type="domain" description="Zn(2)-C6 fungal-type" evidence="8">
    <location>
        <begin position="13"/>
        <end position="46"/>
    </location>
</feature>
<dbReference type="GeneID" id="63763390"/>
<dbReference type="PROSITE" id="PS00463">
    <property type="entry name" value="ZN2_CY6_FUNGAL_1"/>
    <property type="match status" value="1"/>
</dbReference>
<dbReference type="InterPro" id="IPR007219">
    <property type="entry name" value="XnlR_reg_dom"/>
</dbReference>
<proteinExistence type="predicted"/>
<keyword evidence="5" id="KW-0238">DNA-binding</keyword>
<dbReference type="AlphaFoldDB" id="A0A1L9TE18"/>
<protein>
    <recommendedName>
        <fullName evidence="8">Zn(2)-C6 fungal-type domain-containing protein</fullName>
    </recommendedName>
</protein>
<dbReference type="CDD" id="cd12148">
    <property type="entry name" value="fungal_TF_MHR"/>
    <property type="match status" value="1"/>
</dbReference>
<name>A0A1L9TE18_9EURO</name>
<dbReference type="GO" id="GO:0008270">
    <property type="term" value="F:zinc ion binding"/>
    <property type="evidence" value="ECO:0007669"/>
    <property type="project" value="InterPro"/>
</dbReference>
<keyword evidence="3" id="KW-0862">Zinc</keyword>
<dbReference type="VEuPathDB" id="FungiDB:ASPSYDRAFT_46789"/>
<dbReference type="Pfam" id="PF00172">
    <property type="entry name" value="Zn_clus"/>
    <property type="match status" value="1"/>
</dbReference>
<keyword evidence="10" id="KW-1185">Reference proteome</keyword>
<dbReference type="GO" id="GO:0006351">
    <property type="term" value="P:DNA-templated transcription"/>
    <property type="evidence" value="ECO:0007669"/>
    <property type="project" value="InterPro"/>
</dbReference>
<dbReference type="CDD" id="cd00067">
    <property type="entry name" value="GAL4"/>
    <property type="match status" value="1"/>
</dbReference>
<evidence type="ECO:0000256" key="3">
    <source>
        <dbReference type="ARBA" id="ARBA00022833"/>
    </source>
</evidence>
<dbReference type="STRING" id="1036612.A0A1L9TE18"/>
<evidence type="ECO:0000256" key="4">
    <source>
        <dbReference type="ARBA" id="ARBA00023015"/>
    </source>
</evidence>
<dbReference type="SUPFAM" id="SSF57701">
    <property type="entry name" value="Zn2/Cys6 DNA-binding domain"/>
    <property type="match status" value="1"/>
</dbReference>